<gene>
    <name evidence="3" type="ORF">BRENAR_LOCUS1685</name>
</gene>
<protein>
    <submittedName>
        <fullName evidence="3">DEKNAAC101844</fullName>
    </submittedName>
</protein>
<reference evidence="3 4" key="1">
    <citation type="submission" date="2018-12" db="EMBL/GenBank/DDBJ databases">
        <authorList>
            <person name="Tiukova I."/>
            <person name="Dainat J."/>
        </authorList>
    </citation>
    <scope>NUCLEOTIDE SEQUENCE [LARGE SCALE GENOMIC DNA]</scope>
</reference>
<dbReference type="Pfam" id="PF01105">
    <property type="entry name" value="EMP24_GP25L"/>
    <property type="match status" value="1"/>
</dbReference>
<dbReference type="STRING" id="13370.A0A448YJ63"/>
<dbReference type="SMART" id="SM01190">
    <property type="entry name" value="EMP24_GP25L"/>
    <property type="match status" value="1"/>
</dbReference>
<dbReference type="OrthoDB" id="3993898at2759"/>
<name>A0A448YJ63_BRENA</name>
<evidence type="ECO:0000256" key="1">
    <source>
        <dbReference type="SAM" id="SignalP"/>
    </source>
</evidence>
<dbReference type="AlphaFoldDB" id="A0A448YJ63"/>
<feature type="signal peptide" evidence="1">
    <location>
        <begin position="1"/>
        <end position="24"/>
    </location>
</feature>
<proteinExistence type="predicted"/>
<dbReference type="EMBL" id="CAACVR010000008">
    <property type="protein sequence ID" value="VEU20950.1"/>
    <property type="molecule type" value="Genomic_DNA"/>
</dbReference>
<sequence length="305" mass="34723">MPLRITFVLYIILCISYSLSCVSAVQLSRTIPLSGKNAAALNTRITQRRHELNSLKNSLDTSTPGFFGSGVSKSKLKEIDQAVAKLKSAVNEYLICNSCLRYYVGDFVDFAELDQSPGGYTGLLIAINLKLEDTPDDKLQSLNMNVMDEQKNILRRKNDIRDRNIHMAIDFPVISKDRESYSDQYIDVCFENLKVDRSWNSHPRGIDSSMSIDFGLPSIASNYEKSNQKMSEIQKEFIKAEGLIESIVQKMYFDMAKSETELRDVNEDTYSKQTMLFVATIVTLCVSTLGETYWLKRYLETHHLV</sequence>
<evidence type="ECO:0000313" key="3">
    <source>
        <dbReference type="EMBL" id="VEU20950.1"/>
    </source>
</evidence>
<evidence type="ECO:0000259" key="2">
    <source>
        <dbReference type="SMART" id="SM01190"/>
    </source>
</evidence>
<dbReference type="Proteomes" id="UP000290900">
    <property type="component" value="Unassembled WGS sequence"/>
</dbReference>
<feature type="chain" id="PRO_5019279083" evidence="1">
    <location>
        <begin position="25"/>
        <end position="305"/>
    </location>
</feature>
<keyword evidence="1" id="KW-0732">Signal</keyword>
<keyword evidence="4" id="KW-1185">Reference proteome</keyword>
<evidence type="ECO:0000313" key="4">
    <source>
        <dbReference type="Proteomes" id="UP000290900"/>
    </source>
</evidence>
<accession>A0A448YJ63</accession>
<dbReference type="InterPro" id="IPR009038">
    <property type="entry name" value="GOLD_dom"/>
</dbReference>
<dbReference type="InParanoid" id="A0A448YJ63"/>
<organism evidence="3 4">
    <name type="scientific">Brettanomyces naardenensis</name>
    <name type="common">Yeast</name>
    <dbReference type="NCBI Taxonomy" id="13370"/>
    <lineage>
        <taxon>Eukaryota</taxon>
        <taxon>Fungi</taxon>
        <taxon>Dikarya</taxon>
        <taxon>Ascomycota</taxon>
        <taxon>Saccharomycotina</taxon>
        <taxon>Pichiomycetes</taxon>
        <taxon>Pichiales</taxon>
        <taxon>Pichiaceae</taxon>
        <taxon>Brettanomyces</taxon>
    </lineage>
</organism>
<feature type="domain" description="GOLD" evidence="2">
    <location>
        <begin position="99"/>
        <end position="300"/>
    </location>
</feature>